<feature type="transmembrane region" description="Helical" evidence="9">
    <location>
        <begin position="480"/>
        <end position="499"/>
    </location>
</feature>
<reference evidence="11" key="1">
    <citation type="journal article" date="2022" name="Proc. Natl. Acad. Sci. U.S.A.">
        <title>Life cycle and functional genomics of the unicellular red alga Galdieria for elucidating algal and plant evolution and industrial use.</title>
        <authorList>
            <person name="Hirooka S."/>
            <person name="Itabashi T."/>
            <person name="Ichinose T.M."/>
            <person name="Onuma R."/>
            <person name="Fujiwara T."/>
            <person name="Yamashita S."/>
            <person name="Jong L.W."/>
            <person name="Tomita R."/>
            <person name="Iwane A.H."/>
            <person name="Miyagishima S.Y."/>
        </authorList>
    </citation>
    <scope>NUCLEOTIDE SEQUENCE</scope>
    <source>
        <strain evidence="11">NBRC 102759</strain>
    </source>
</reference>
<feature type="transmembrane region" description="Helical" evidence="9">
    <location>
        <begin position="382"/>
        <end position="402"/>
    </location>
</feature>
<feature type="transmembrane region" description="Helical" evidence="9">
    <location>
        <begin position="141"/>
        <end position="163"/>
    </location>
</feature>
<keyword evidence="4 9" id="KW-0812">Transmembrane</keyword>
<dbReference type="InterPro" id="IPR005829">
    <property type="entry name" value="Sugar_transporter_CS"/>
</dbReference>
<dbReference type="FunFam" id="1.20.1250.20:FF:000134">
    <property type="entry name" value="MFS sugar transporter protein"/>
    <property type="match status" value="1"/>
</dbReference>
<dbReference type="PRINTS" id="PR00171">
    <property type="entry name" value="SUGRTRNSPORT"/>
</dbReference>
<reference evidence="11" key="2">
    <citation type="submission" date="2022-01" db="EMBL/GenBank/DDBJ databases">
        <authorList>
            <person name="Hirooka S."/>
            <person name="Miyagishima S.Y."/>
        </authorList>
    </citation>
    <scope>NUCLEOTIDE SEQUENCE</scope>
    <source>
        <strain evidence="11">NBRC 102759</strain>
    </source>
</reference>
<comment type="similarity">
    <text evidence="2 7">Belongs to the major facilitator superfamily. Sugar transporter (TC 2.A.1.1) family.</text>
</comment>
<dbReference type="InterPro" id="IPR005828">
    <property type="entry name" value="MFS_sugar_transport-like"/>
</dbReference>
<evidence type="ECO:0000256" key="6">
    <source>
        <dbReference type="ARBA" id="ARBA00023136"/>
    </source>
</evidence>
<dbReference type="EMBL" id="BQMJ01000011">
    <property type="protein sequence ID" value="GJQ09885.1"/>
    <property type="molecule type" value="Genomic_DNA"/>
</dbReference>
<feature type="transmembrane region" description="Helical" evidence="9">
    <location>
        <begin position="69"/>
        <end position="87"/>
    </location>
</feature>
<dbReference type="PROSITE" id="PS50850">
    <property type="entry name" value="MFS"/>
    <property type="match status" value="1"/>
</dbReference>
<dbReference type="GO" id="GO:0022857">
    <property type="term" value="F:transmembrane transporter activity"/>
    <property type="evidence" value="ECO:0007669"/>
    <property type="project" value="InterPro"/>
</dbReference>
<dbReference type="Proteomes" id="UP001061958">
    <property type="component" value="Unassembled WGS sequence"/>
</dbReference>
<protein>
    <recommendedName>
        <fullName evidence="10">Major facilitator superfamily (MFS) profile domain-containing protein</fullName>
    </recommendedName>
</protein>
<evidence type="ECO:0000259" key="10">
    <source>
        <dbReference type="PROSITE" id="PS50850"/>
    </source>
</evidence>
<evidence type="ECO:0000256" key="9">
    <source>
        <dbReference type="SAM" id="Phobius"/>
    </source>
</evidence>
<dbReference type="AlphaFoldDB" id="A0A9C7PSU3"/>
<keyword evidence="3 7" id="KW-0813">Transport</keyword>
<evidence type="ECO:0000256" key="2">
    <source>
        <dbReference type="ARBA" id="ARBA00010992"/>
    </source>
</evidence>
<feature type="transmembrane region" description="Helical" evidence="9">
    <location>
        <begin position="198"/>
        <end position="221"/>
    </location>
</feature>
<dbReference type="PANTHER" id="PTHR48020">
    <property type="entry name" value="PROTON MYO-INOSITOL COTRANSPORTER"/>
    <property type="match status" value="1"/>
</dbReference>
<dbReference type="NCBIfam" id="TIGR00879">
    <property type="entry name" value="SP"/>
    <property type="match status" value="1"/>
</dbReference>
<dbReference type="SUPFAM" id="SSF103473">
    <property type="entry name" value="MFS general substrate transporter"/>
    <property type="match status" value="1"/>
</dbReference>
<gene>
    <name evidence="11" type="ORF">GpartN1_g1676.t1</name>
</gene>
<feature type="transmembrane region" description="Helical" evidence="9">
    <location>
        <begin position="107"/>
        <end position="129"/>
    </location>
</feature>
<evidence type="ECO:0000256" key="5">
    <source>
        <dbReference type="ARBA" id="ARBA00022989"/>
    </source>
</evidence>
<feature type="transmembrane region" description="Helical" evidence="9">
    <location>
        <begin position="169"/>
        <end position="186"/>
    </location>
</feature>
<feature type="transmembrane region" description="Helical" evidence="9">
    <location>
        <begin position="414"/>
        <end position="437"/>
    </location>
</feature>
<dbReference type="InterPro" id="IPR003663">
    <property type="entry name" value="Sugar/inositol_transpt"/>
</dbReference>
<feature type="transmembrane region" description="Helical" evidence="9">
    <location>
        <begin position="449"/>
        <end position="468"/>
    </location>
</feature>
<dbReference type="Pfam" id="PF00083">
    <property type="entry name" value="Sugar_tr"/>
    <property type="match status" value="1"/>
</dbReference>
<evidence type="ECO:0000256" key="8">
    <source>
        <dbReference type="SAM" id="MobiDB-lite"/>
    </source>
</evidence>
<evidence type="ECO:0000256" key="3">
    <source>
        <dbReference type="ARBA" id="ARBA00022448"/>
    </source>
</evidence>
<evidence type="ECO:0000256" key="7">
    <source>
        <dbReference type="RuleBase" id="RU003346"/>
    </source>
</evidence>
<name>A0A9C7PSU3_9RHOD</name>
<dbReference type="Gene3D" id="1.20.1250.20">
    <property type="entry name" value="MFS general substrate transporter like domains"/>
    <property type="match status" value="1"/>
</dbReference>
<dbReference type="InterPro" id="IPR020846">
    <property type="entry name" value="MFS_dom"/>
</dbReference>
<evidence type="ECO:0000256" key="4">
    <source>
        <dbReference type="ARBA" id="ARBA00022692"/>
    </source>
</evidence>
<keyword evidence="6 9" id="KW-0472">Membrane</keyword>
<organism evidence="11 12">
    <name type="scientific">Galdieria partita</name>
    <dbReference type="NCBI Taxonomy" id="83374"/>
    <lineage>
        <taxon>Eukaryota</taxon>
        <taxon>Rhodophyta</taxon>
        <taxon>Bangiophyceae</taxon>
        <taxon>Galdieriales</taxon>
        <taxon>Galdieriaceae</taxon>
        <taxon>Galdieria</taxon>
    </lineage>
</organism>
<dbReference type="PANTHER" id="PTHR48020:SF9">
    <property type="entry name" value="MAJOR FACILITATOR SUPERFAMILY (MFS) PROFILE DOMAIN-CONTAINING PROTEIN"/>
    <property type="match status" value="1"/>
</dbReference>
<accession>A0A9C7PSU3</accession>
<keyword evidence="12" id="KW-1185">Reference proteome</keyword>
<dbReference type="PROSITE" id="PS00216">
    <property type="entry name" value="SUGAR_TRANSPORT_1"/>
    <property type="match status" value="1"/>
</dbReference>
<feature type="transmembrane region" description="Helical" evidence="9">
    <location>
        <begin position="354"/>
        <end position="375"/>
    </location>
</feature>
<comment type="subcellular location">
    <subcellularLocation>
        <location evidence="1">Membrane</location>
        <topology evidence="1">Multi-pass membrane protein</topology>
    </subcellularLocation>
</comment>
<keyword evidence="5 9" id="KW-1133">Transmembrane helix</keyword>
<proteinExistence type="inferred from homology"/>
<dbReference type="GO" id="GO:0016020">
    <property type="term" value="C:membrane"/>
    <property type="evidence" value="ECO:0007669"/>
    <property type="project" value="UniProtKB-SubCell"/>
</dbReference>
<evidence type="ECO:0000256" key="1">
    <source>
        <dbReference type="ARBA" id="ARBA00004141"/>
    </source>
</evidence>
<dbReference type="InterPro" id="IPR050814">
    <property type="entry name" value="Myo-inositol_Transporter"/>
</dbReference>
<dbReference type="OrthoDB" id="3825at2759"/>
<comment type="caution">
    <text evidence="11">The sequence shown here is derived from an EMBL/GenBank/DDBJ whole genome shotgun (WGS) entry which is preliminary data.</text>
</comment>
<sequence>MAEIESGYRRKSEEDEIIDQVDTGGMESHNEKESEEVEMDKELSKLEEELQASGKKPFLAARIIPKPKVFIWFLASFASIGGLLFGLDQSLISGAELYIPTDLSIDSSRMSMITGFMALGAIFGALCVYPVNELLGRKWTIIVACLLYTAGGILEAAAGSFGVLLAGRMILGAGVGLETGTVPPYISENCAKRWRGGLVSLYQVNIDLGLLFGYIAAAIFVDVSGNWRWMLGSSLLFSTILLVAMLFLPESTRWLMRKGRKVDSYLVWKHVRGLETFEEKQEFFRMETLVLEELEASKTRWILLDFIRRPRCRRAVVYAIILQLVVQQFSGINSVLYYMGPLMERTGLSAQDAVYTSLIGGGTMFLSTIPAIYFMDRLGRRPVLLTLIPGVSVGLFIVGFSFKATNVKVEEGIYIWGVVIYEFFWGSCLGPTPWVVASEIYPTYLRSTGVSINALCNWLGTFTTTYAFNDMLDAMTPTGTFVGLYNGVVIFGGIYLLFFMPETKNLTLEEMDELFERPTKDIVHENWENTKQVWRDLVHFRFREVWKLS</sequence>
<evidence type="ECO:0000313" key="11">
    <source>
        <dbReference type="EMBL" id="GJQ09885.1"/>
    </source>
</evidence>
<dbReference type="InterPro" id="IPR036259">
    <property type="entry name" value="MFS_trans_sf"/>
</dbReference>
<dbReference type="PROSITE" id="PS00217">
    <property type="entry name" value="SUGAR_TRANSPORT_2"/>
    <property type="match status" value="1"/>
</dbReference>
<feature type="transmembrane region" description="Helical" evidence="9">
    <location>
        <begin position="227"/>
        <end position="248"/>
    </location>
</feature>
<evidence type="ECO:0000313" key="12">
    <source>
        <dbReference type="Proteomes" id="UP001061958"/>
    </source>
</evidence>
<feature type="domain" description="Major facilitator superfamily (MFS) profile" evidence="10">
    <location>
        <begin position="74"/>
        <end position="504"/>
    </location>
</feature>
<feature type="compositionally biased region" description="Basic and acidic residues" evidence="8">
    <location>
        <begin position="1"/>
        <end position="13"/>
    </location>
</feature>
<feature type="region of interest" description="Disordered" evidence="8">
    <location>
        <begin position="1"/>
        <end position="43"/>
    </location>
</feature>
<feature type="transmembrane region" description="Helical" evidence="9">
    <location>
        <begin position="315"/>
        <end position="339"/>
    </location>
</feature>